<dbReference type="Gene3D" id="3.40.250.10">
    <property type="entry name" value="Rhodanese-like domain"/>
    <property type="match status" value="1"/>
</dbReference>
<dbReference type="InterPro" id="IPR001763">
    <property type="entry name" value="Rhodanese-like_dom"/>
</dbReference>
<dbReference type="PANTHER" id="PTHR43031">
    <property type="entry name" value="FAD-DEPENDENT OXIDOREDUCTASE"/>
    <property type="match status" value="1"/>
</dbReference>
<organism evidence="2 3">
    <name type="scientific">Archangium minus</name>
    <dbReference type="NCBI Taxonomy" id="83450"/>
    <lineage>
        <taxon>Bacteria</taxon>
        <taxon>Pseudomonadati</taxon>
        <taxon>Myxococcota</taxon>
        <taxon>Myxococcia</taxon>
        <taxon>Myxococcales</taxon>
        <taxon>Cystobacterineae</taxon>
        <taxon>Archangiaceae</taxon>
        <taxon>Archangium</taxon>
    </lineage>
</organism>
<reference evidence="2 3" key="1">
    <citation type="submission" date="2019-08" db="EMBL/GenBank/DDBJ databases">
        <title>Archangium and Cystobacter genomes.</title>
        <authorList>
            <person name="Chen I.-C.K."/>
            <person name="Wielgoss S."/>
        </authorList>
    </citation>
    <scope>NUCLEOTIDE SEQUENCE [LARGE SCALE GENOMIC DNA]</scope>
    <source>
        <strain evidence="2 3">Cbm 6</strain>
    </source>
</reference>
<dbReference type="PROSITE" id="PS50206">
    <property type="entry name" value="RHODANESE_3"/>
    <property type="match status" value="1"/>
</dbReference>
<dbReference type="SMART" id="SM00450">
    <property type="entry name" value="RHOD"/>
    <property type="match status" value="1"/>
</dbReference>
<evidence type="ECO:0000259" key="1">
    <source>
        <dbReference type="PROSITE" id="PS50206"/>
    </source>
</evidence>
<dbReference type="Proteomes" id="UP001611383">
    <property type="component" value="Chromosome"/>
</dbReference>
<dbReference type="RefSeq" id="WP_395813336.1">
    <property type="nucleotide sequence ID" value="NZ_CP043494.1"/>
</dbReference>
<evidence type="ECO:0000313" key="2">
    <source>
        <dbReference type="EMBL" id="WNG43005.1"/>
    </source>
</evidence>
<dbReference type="PANTHER" id="PTHR43031:SF1">
    <property type="entry name" value="PYRIDINE NUCLEOTIDE-DISULPHIDE OXIDOREDUCTASE"/>
    <property type="match status" value="1"/>
</dbReference>
<dbReference type="InterPro" id="IPR050229">
    <property type="entry name" value="GlpE_sulfurtransferase"/>
</dbReference>
<evidence type="ECO:0000313" key="3">
    <source>
        <dbReference type="Proteomes" id="UP001611383"/>
    </source>
</evidence>
<protein>
    <submittedName>
        <fullName evidence="2">Rhodanese-like domain-containing protein</fullName>
    </submittedName>
</protein>
<dbReference type="EMBL" id="CP043494">
    <property type="protein sequence ID" value="WNG43005.1"/>
    <property type="molecule type" value="Genomic_DNA"/>
</dbReference>
<feature type="domain" description="Rhodanese" evidence="1">
    <location>
        <begin position="33"/>
        <end position="116"/>
    </location>
</feature>
<dbReference type="CDD" id="cd00158">
    <property type="entry name" value="RHOD"/>
    <property type="match status" value="1"/>
</dbReference>
<accession>A0ABY9WKP5</accession>
<dbReference type="SUPFAM" id="SSF52821">
    <property type="entry name" value="Rhodanese/Cell cycle control phosphatase"/>
    <property type="match status" value="1"/>
</dbReference>
<keyword evidence="3" id="KW-1185">Reference proteome</keyword>
<proteinExistence type="predicted"/>
<sequence length="206" mass="22028">MSELYEKGTPRAEGYRDVEVTALAAAGDSAWRVDVREPSEFNGILGHIAGAELIPLSTVEATAERWPREAELVVVCRSGARSGRAAAQLARKGFTRVMNLRGGMLAWNEAGLPVVRTEPEPQLAVTDVLDTLLARMRELGGGVPATTLHGMLKAHGGSPTHVQLLSVLELLQTAGQVAVKDSGAFERVLRECRDLLAVSRPEARAG</sequence>
<dbReference type="InterPro" id="IPR036873">
    <property type="entry name" value="Rhodanese-like_dom_sf"/>
</dbReference>
<name>A0ABY9WKP5_9BACT</name>
<gene>
    <name evidence="2" type="ORF">F0U60_02020</name>
</gene>
<dbReference type="Pfam" id="PF00581">
    <property type="entry name" value="Rhodanese"/>
    <property type="match status" value="1"/>
</dbReference>